<reference evidence="12" key="1">
    <citation type="submission" date="2021-01" db="EMBL/GenBank/DDBJ databases">
        <title>Genome public.</title>
        <authorList>
            <person name="Liu C."/>
            <person name="Sun Q."/>
        </authorList>
    </citation>
    <scope>NUCLEOTIDE SEQUENCE [LARGE SCALE GENOMIC DNA]</scope>
    <source>
        <strain evidence="12">CGMCC 1.18722</strain>
    </source>
</reference>
<evidence type="ECO:0000256" key="9">
    <source>
        <dbReference type="SAM" id="SignalP"/>
    </source>
</evidence>
<feature type="signal peptide" evidence="9">
    <location>
        <begin position="1"/>
        <end position="26"/>
    </location>
</feature>
<dbReference type="InterPro" id="IPR050131">
    <property type="entry name" value="Peptidase_S8_subtilisin-like"/>
</dbReference>
<evidence type="ECO:0000313" key="11">
    <source>
        <dbReference type="EMBL" id="MBL1376567.1"/>
    </source>
</evidence>
<feature type="active site" description="Charge relay system" evidence="6">
    <location>
        <position position="447"/>
    </location>
</feature>
<protein>
    <submittedName>
        <fullName evidence="11">S8 family serine peptidase</fullName>
    </submittedName>
</protein>
<dbReference type="RefSeq" id="WP_202082556.1">
    <property type="nucleotide sequence ID" value="NZ_JAERTZ010000012.1"/>
</dbReference>
<dbReference type="Gene3D" id="3.40.50.200">
    <property type="entry name" value="Peptidase S8/S53 domain"/>
    <property type="match status" value="1"/>
</dbReference>
<comment type="caution">
    <text evidence="11">The sequence shown here is derived from an EMBL/GenBank/DDBJ whole genome shotgun (WGS) entry which is preliminary data.</text>
</comment>
<dbReference type="EMBL" id="JAERTZ010000012">
    <property type="protein sequence ID" value="MBL1376567.1"/>
    <property type="molecule type" value="Genomic_DNA"/>
</dbReference>
<dbReference type="PANTHER" id="PTHR43806">
    <property type="entry name" value="PEPTIDASE S8"/>
    <property type="match status" value="1"/>
</dbReference>
<dbReference type="Pfam" id="PF00082">
    <property type="entry name" value="Peptidase_S8"/>
    <property type="match status" value="1"/>
</dbReference>
<keyword evidence="3 9" id="KW-0732">Signal</keyword>
<evidence type="ECO:0000256" key="4">
    <source>
        <dbReference type="ARBA" id="ARBA00022801"/>
    </source>
</evidence>
<dbReference type="CDD" id="cd04848">
    <property type="entry name" value="Peptidases_S8_Autotransporter_serine_protease_like"/>
    <property type="match status" value="1"/>
</dbReference>
<evidence type="ECO:0000256" key="2">
    <source>
        <dbReference type="ARBA" id="ARBA00022670"/>
    </source>
</evidence>
<dbReference type="InterPro" id="IPR023827">
    <property type="entry name" value="Peptidase_S8_Asp-AS"/>
</dbReference>
<feature type="chain" id="PRO_5045642865" evidence="9">
    <location>
        <begin position="27"/>
        <end position="879"/>
    </location>
</feature>
<keyword evidence="12" id="KW-1185">Reference proteome</keyword>
<dbReference type="PROSITE" id="PS00137">
    <property type="entry name" value="SUBTILASE_HIS"/>
    <property type="match status" value="1"/>
</dbReference>
<organism evidence="11 12">
    <name type="scientific">Zobellella iuensis</name>
    <dbReference type="NCBI Taxonomy" id="2803811"/>
    <lineage>
        <taxon>Bacteria</taxon>
        <taxon>Pseudomonadati</taxon>
        <taxon>Pseudomonadota</taxon>
        <taxon>Gammaproteobacteria</taxon>
        <taxon>Aeromonadales</taxon>
        <taxon>Aeromonadaceae</taxon>
        <taxon>Zobellella</taxon>
    </lineage>
</organism>
<evidence type="ECO:0000256" key="7">
    <source>
        <dbReference type="RuleBase" id="RU003355"/>
    </source>
</evidence>
<feature type="active site" description="Charge relay system" evidence="6">
    <location>
        <position position="227"/>
    </location>
</feature>
<evidence type="ECO:0000313" key="12">
    <source>
        <dbReference type="Proteomes" id="UP000638570"/>
    </source>
</evidence>
<keyword evidence="2 6" id="KW-0645">Protease</keyword>
<proteinExistence type="inferred from homology"/>
<dbReference type="InterPro" id="IPR022398">
    <property type="entry name" value="Peptidase_S8_His-AS"/>
</dbReference>
<dbReference type="PROSITE" id="PS00138">
    <property type="entry name" value="SUBTILASE_SER"/>
    <property type="match status" value="1"/>
</dbReference>
<accession>A0ABS1QPQ8</accession>
<dbReference type="Proteomes" id="UP000638570">
    <property type="component" value="Unassembled WGS sequence"/>
</dbReference>
<feature type="active site" description="Charge relay system" evidence="6">
    <location>
        <position position="264"/>
    </location>
</feature>
<keyword evidence="4 6" id="KW-0378">Hydrolase</keyword>
<name>A0ABS1QPQ8_9GAMM</name>
<keyword evidence="5 6" id="KW-0720">Serine protease</keyword>
<dbReference type="PROSITE" id="PS00136">
    <property type="entry name" value="SUBTILASE_ASP"/>
    <property type="match status" value="1"/>
</dbReference>
<dbReference type="InterPro" id="IPR023828">
    <property type="entry name" value="Peptidase_S8_Ser-AS"/>
</dbReference>
<feature type="region of interest" description="Disordered" evidence="8">
    <location>
        <begin position="157"/>
        <end position="179"/>
    </location>
</feature>
<comment type="similarity">
    <text evidence="1 6 7">Belongs to the peptidase S8 family.</text>
</comment>
<sequence length="879" mass="92306">MDVFSPAKALALFGAVWMGSASPLYAQLTPPGAQTAVAIPDGRLQAMTGSYRNVLSAGEVAELVTAAELSQAQFRAAFHRIVGADPARALSAYMETLGLVPAEYSRLLAGETLTLARGAAASPAEAQGGAGLGWGSLALATGGVGAVALALGGGGGGETAASGGMQPQDPAPAPEQAEPTPTVVYDPNAEYPLTDEHRFTGGYDISRGHVPHGMGLSGAGSRIAVLDTGINAGHEAFRQANIVGVYNAPLDSTALADVDDQDGHGTHVAGILASDRDDYRGIGYAYGADYYIVRLSHDDGNLASDDATLTRAFAYGRNQGVDYFNNSWGVTETIAEGGWTRSLLEASYPAWLGELKQGAANDRVYIWAAGNGGAGQPSMVAAMPQLVPELAAAWVAVANVDPQTGLLLGSSNRCGQAADWCISAPGTEITSADARGGDTYSIGTGTSQAVPAVTGGLALVKQQFPMLSNQQTVERLFLTANKAGSYADSASYGQGLMDLERAMQPLGGTALLTDSGTTYPTATTNLSLGSAFGDGGERLGSLNTMVVDSQGAGFDAQLASYQQPAPSSYDAGLSYRQLSARPPETLRLDGRTLSYGPSSVPGRPGLALLGWQHGLGETTVGYAERPEALELWPLGGQSQQELLLTAPYWVNGTTAPQQRLSLVRQQLPLGRHWQLAAQAIDAGDTLGAGLSLNRAWDSPYWLALELGATRTRGEGLFDTASRGALALGEQHHSRFAGIKGELRLERFSLRHAIYGGLSQVAGAGLIQEMGEVVSSQWSLSGQYDGPFHRLGLNIHQPLRVERAEARLRLADHYADGAYQFRDARVSLAPSGRQINYELFYHPGGLPLDSRFSLLMMTEPGHHRQAGNEYALMISAHYPF</sequence>
<feature type="compositionally biased region" description="Low complexity" evidence="8">
    <location>
        <begin position="159"/>
        <end position="179"/>
    </location>
</feature>
<dbReference type="InterPro" id="IPR000209">
    <property type="entry name" value="Peptidase_S8/S53_dom"/>
</dbReference>
<dbReference type="InterPro" id="IPR034061">
    <property type="entry name" value="Peptidases_S8_Autotransporter"/>
</dbReference>
<evidence type="ECO:0000256" key="1">
    <source>
        <dbReference type="ARBA" id="ARBA00011073"/>
    </source>
</evidence>
<dbReference type="SUPFAM" id="SSF52743">
    <property type="entry name" value="Subtilisin-like"/>
    <property type="match status" value="1"/>
</dbReference>
<dbReference type="PROSITE" id="PS51892">
    <property type="entry name" value="SUBTILASE"/>
    <property type="match status" value="1"/>
</dbReference>
<dbReference type="PRINTS" id="PR00723">
    <property type="entry name" value="SUBTILISIN"/>
</dbReference>
<dbReference type="InterPro" id="IPR015500">
    <property type="entry name" value="Peptidase_S8_subtilisin-rel"/>
</dbReference>
<dbReference type="PANTHER" id="PTHR43806:SF11">
    <property type="entry name" value="CEREVISIN-RELATED"/>
    <property type="match status" value="1"/>
</dbReference>
<evidence type="ECO:0000259" key="10">
    <source>
        <dbReference type="Pfam" id="PF00082"/>
    </source>
</evidence>
<evidence type="ECO:0000256" key="3">
    <source>
        <dbReference type="ARBA" id="ARBA00022729"/>
    </source>
</evidence>
<gene>
    <name evidence="11" type="ORF">JKV55_04345</name>
</gene>
<evidence type="ECO:0000256" key="8">
    <source>
        <dbReference type="SAM" id="MobiDB-lite"/>
    </source>
</evidence>
<dbReference type="InterPro" id="IPR036852">
    <property type="entry name" value="Peptidase_S8/S53_dom_sf"/>
</dbReference>
<evidence type="ECO:0000256" key="5">
    <source>
        <dbReference type="ARBA" id="ARBA00022825"/>
    </source>
</evidence>
<evidence type="ECO:0000256" key="6">
    <source>
        <dbReference type="PROSITE-ProRule" id="PRU01240"/>
    </source>
</evidence>
<feature type="domain" description="Peptidase S8/S53" evidence="10">
    <location>
        <begin position="218"/>
        <end position="495"/>
    </location>
</feature>